<dbReference type="EMBL" id="JADOUF010000001">
    <property type="protein sequence ID" value="MBG6140541.1"/>
    <property type="molecule type" value="Genomic_DNA"/>
</dbReference>
<dbReference type="Proteomes" id="UP000622552">
    <property type="component" value="Unassembled WGS sequence"/>
</dbReference>
<name>A0A8J7KNR3_9ACTN</name>
<keyword evidence="2" id="KW-1185">Reference proteome</keyword>
<sequence length="187" mass="20902">MRTAARTTAVTACLLAFVTVFYASSTGDDTLLCLLAPLAGIGVLAVAAARQAAQPGDDIRFAVRENRLFQEIEATRGRGEDLFHHTRASLSLYQFVEYPDPIQRRQLSLAQLRRCEQLFERLMRRAELTGQPHTAAGLLTLVTEAARTGRLWLLADWEDPQLERALGDYVRRGELRRADGTEVSFRA</sequence>
<evidence type="ECO:0000313" key="2">
    <source>
        <dbReference type="Proteomes" id="UP000622552"/>
    </source>
</evidence>
<protein>
    <submittedName>
        <fullName evidence="1">Uncharacterized protein</fullName>
    </submittedName>
</protein>
<comment type="caution">
    <text evidence="1">The sequence shown here is derived from an EMBL/GenBank/DDBJ whole genome shotgun (WGS) entry which is preliminary data.</text>
</comment>
<reference evidence="1" key="1">
    <citation type="submission" date="2020-11" db="EMBL/GenBank/DDBJ databases">
        <title>Sequencing the genomes of 1000 actinobacteria strains.</title>
        <authorList>
            <person name="Klenk H.-P."/>
        </authorList>
    </citation>
    <scope>NUCLEOTIDE SEQUENCE</scope>
    <source>
        <strain evidence="1">DSM 45356</strain>
    </source>
</reference>
<dbReference type="AlphaFoldDB" id="A0A8J7KNR3"/>
<dbReference type="RefSeq" id="WP_197007076.1">
    <property type="nucleotide sequence ID" value="NZ_BONS01000005.1"/>
</dbReference>
<accession>A0A8J7KNR3</accession>
<organism evidence="1 2">
    <name type="scientific">Longispora fulva</name>
    <dbReference type="NCBI Taxonomy" id="619741"/>
    <lineage>
        <taxon>Bacteria</taxon>
        <taxon>Bacillati</taxon>
        <taxon>Actinomycetota</taxon>
        <taxon>Actinomycetes</taxon>
        <taxon>Micromonosporales</taxon>
        <taxon>Micromonosporaceae</taxon>
        <taxon>Longispora</taxon>
    </lineage>
</organism>
<evidence type="ECO:0000313" key="1">
    <source>
        <dbReference type="EMBL" id="MBG6140541.1"/>
    </source>
</evidence>
<proteinExistence type="predicted"/>
<gene>
    <name evidence="1" type="ORF">IW245_006735</name>
</gene>